<dbReference type="Gene3D" id="3.40.50.300">
    <property type="entry name" value="P-loop containing nucleotide triphosphate hydrolases"/>
    <property type="match status" value="1"/>
</dbReference>
<dbReference type="InterPro" id="IPR049163">
    <property type="entry name" value="Pif1-like_2B_dom"/>
</dbReference>
<dbReference type="EMBL" id="DS268469">
    <property type="protein sequence ID" value="EFP07889.1"/>
    <property type="molecule type" value="Genomic_DNA"/>
</dbReference>
<dbReference type="Pfam" id="PF21530">
    <property type="entry name" value="Pif1_2B_dom"/>
    <property type="match status" value="1"/>
</dbReference>
<dbReference type="SUPFAM" id="SSF52540">
    <property type="entry name" value="P-loop containing nucleoside triphosphate hydrolases"/>
    <property type="match status" value="1"/>
</dbReference>
<dbReference type="GO" id="GO:0006260">
    <property type="term" value="P:DNA replication"/>
    <property type="evidence" value="ECO:0007669"/>
    <property type="project" value="TreeGrafter"/>
</dbReference>
<gene>
    <name evidence="2" type="ORF">CRE_14160</name>
</gene>
<organism evidence="3">
    <name type="scientific">Caenorhabditis remanei</name>
    <name type="common">Caenorhabditis vulgaris</name>
    <dbReference type="NCBI Taxonomy" id="31234"/>
    <lineage>
        <taxon>Eukaryota</taxon>
        <taxon>Metazoa</taxon>
        <taxon>Ecdysozoa</taxon>
        <taxon>Nematoda</taxon>
        <taxon>Chromadorea</taxon>
        <taxon>Rhabditida</taxon>
        <taxon>Rhabditina</taxon>
        <taxon>Rhabditomorpha</taxon>
        <taxon>Rhabditoidea</taxon>
        <taxon>Rhabditidae</taxon>
        <taxon>Peloderinae</taxon>
        <taxon>Caenorhabditis</taxon>
    </lineage>
</organism>
<evidence type="ECO:0000313" key="2">
    <source>
        <dbReference type="EMBL" id="EFP07889.1"/>
    </source>
</evidence>
<feature type="domain" description="DNA helicase Pif1-like 2B" evidence="1">
    <location>
        <begin position="34"/>
        <end position="80"/>
    </location>
</feature>
<dbReference type="OMA" id="FAIQINK"/>
<protein>
    <recommendedName>
        <fullName evidence="1">DNA helicase Pif1-like 2B domain-containing protein</fullName>
    </recommendedName>
</protein>
<dbReference type="PANTHER" id="PTHR23274:SF51">
    <property type="entry name" value="OS03G0423850 PROTEIN"/>
    <property type="match status" value="1"/>
</dbReference>
<dbReference type="Proteomes" id="UP000008281">
    <property type="component" value="Unassembled WGS sequence"/>
</dbReference>
<reference evidence="2" key="1">
    <citation type="submission" date="2007-07" db="EMBL/GenBank/DDBJ databases">
        <title>PCAP assembly of the Caenorhabditis remanei genome.</title>
        <authorList>
            <consortium name="The Caenorhabditis remanei Sequencing Consortium"/>
            <person name="Wilson R.K."/>
        </authorList>
    </citation>
    <scope>NUCLEOTIDE SEQUENCE [LARGE SCALE GENOMIC DNA]</scope>
    <source>
        <strain evidence="2">PB4641</strain>
    </source>
</reference>
<dbReference type="HOGENOM" id="CLU_001324_4_1_1"/>
<name>E3MRK7_CAERE</name>
<dbReference type="OrthoDB" id="9997116at2759"/>
<dbReference type="PANTHER" id="PTHR23274">
    <property type="entry name" value="DNA HELICASE-RELATED"/>
    <property type="match status" value="1"/>
</dbReference>
<dbReference type="InterPro" id="IPR027417">
    <property type="entry name" value="P-loop_NTPase"/>
</dbReference>
<evidence type="ECO:0000259" key="1">
    <source>
        <dbReference type="Pfam" id="PF21530"/>
    </source>
</evidence>
<keyword evidence="3" id="KW-1185">Reference proteome</keyword>
<dbReference type="eggNOG" id="KOG0987">
    <property type="taxonomic scope" value="Eukaryota"/>
</dbReference>
<dbReference type="Gene3D" id="2.30.30.940">
    <property type="match status" value="1"/>
</dbReference>
<dbReference type="GO" id="GO:0005657">
    <property type="term" value="C:replication fork"/>
    <property type="evidence" value="ECO:0007669"/>
    <property type="project" value="TreeGrafter"/>
</dbReference>
<dbReference type="CDD" id="cd18809">
    <property type="entry name" value="SF1_C_RecD"/>
    <property type="match status" value="1"/>
</dbReference>
<evidence type="ECO:0000313" key="3">
    <source>
        <dbReference type="Proteomes" id="UP000008281"/>
    </source>
</evidence>
<dbReference type="STRING" id="31234.E3MRK7"/>
<dbReference type="InParanoid" id="E3MRK7"/>
<accession>E3MRK7</accession>
<sequence>MNEEVHNRMRGSEKIFYSRDEVVDDSNTKVVTTEFLNSINTSSLPPHRLKLKVGSIVMLLRNLDVASGLCNGTRLTVLELGRRMLKCKYSTGSRIGKTVLIPRIDCYDDNNLAFKLRRTQFPVRLAFALSINKSQGQSFSRIGLWLPEDVFTHGQLYVALSRVRSKKGLFVKTENSNLLNVVFTEVL</sequence>
<dbReference type="AlphaFoldDB" id="E3MRK7"/>
<proteinExistence type="predicted"/>